<dbReference type="PATRIC" id="fig|121290.4.peg.928"/>
<proteinExistence type="predicted"/>
<comment type="caution">
    <text evidence="3">The sequence shown here is derived from an EMBL/GenBank/DDBJ whole genome shotgun (WGS) entry which is preliminary data.</text>
</comment>
<reference evidence="3 4" key="1">
    <citation type="submission" date="2015-10" db="EMBL/GenBank/DDBJ databases">
        <title>Transcriptomic analysis of a linuron degrading triple-species bacterial consortium.</title>
        <authorList>
            <person name="Albers P."/>
        </authorList>
    </citation>
    <scope>NUCLEOTIDE SEQUENCE [LARGE SCALE GENOMIC DNA]</scope>
    <source>
        <strain evidence="3 4">WDL6</strain>
    </source>
</reference>
<protein>
    <submittedName>
        <fullName evidence="3">N-acetylmuramoyl-L-alanine amidase</fullName>
        <ecNumber evidence="3">3.5.1.28</ecNumber>
    </submittedName>
</protein>
<evidence type="ECO:0000313" key="4">
    <source>
        <dbReference type="Proteomes" id="UP000059074"/>
    </source>
</evidence>
<keyword evidence="4" id="KW-1185">Reference proteome</keyword>
<dbReference type="AlphaFoldDB" id="A0A109BK98"/>
<feature type="chain" id="PRO_5007132651" evidence="2">
    <location>
        <begin position="32"/>
        <end position="488"/>
    </location>
</feature>
<feature type="region of interest" description="Disordered" evidence="1">
    <location>
        <begin position="236"/>
        <end position="255"/>
    </location>
</feature>
<dbReference type="STRING" id="121290.APY04_1049"/>
<feature type="region of interest" description="Disordered" evidence="1">
    <location>
        <begin position="345"/>
        <end position="368"/>
    </location>
</feature>
<dbReference type="EC" id="3.5.1.28" evidence="3"/>
<feature type="signal peptide" evidence="2">
    <location>
        <begin position="1"/>
        <end position="31"/>
    </location>
</feature>
<keyword evidence="3" id="KW-0378">Hydrolase</keyword>
<feature type="region of interest" description="Disordered" evidence="1">
    <location>
        <begin position="283"/>
        <end position="314"/>
    </location>
</feature>
<organism evidence="3 4">
    <name type="scientific">Hyphomicrobium sulfonivorans</name>
    <dbReference type="NCBI Taxonomy" id="121290"/>
    <lineage>
        <taxon>Bacteria</taxon>
        <taxon>Pseudomonadati</taxon>
        <taxon>Pseudomonadota</taxon>
        <taxon>Alphaproteobacteria</taxon>
        <taxon>Hyphomicrobiales</taxon>
        <taxon>Hyphomicrobiaceae</taxon>
        <taxon>Hyphomicrobium</taxon>
    </lineage>
</organism>
<dbReference type="EMBL" id="LMTR01000032">
    <property type="protein sequence ID" value="KWT70372.1"/>
    <property type="molecule type" value="Genomic_DNA"/>
</dbReference>
<accession>A0A109BK98</accession>
<dbReference type="GO" id="GO:0008745">
    <property type="term" value="F:N-acetylmuramoyl-L-alanine amidase activity"/>
    <property type="evidence" value="ECO:0007669"/>
    <property type="project" value="UniProtKB-EC"/>
</dbReference>
<evidence type="ECO:0000256" key="1">
    <source>
        <dbReference type="SAM" id="MobiDB-lite"/>
    </source>
</evidence>
<name>A0A109BK98_HYPSL</name>
<feature type="compositionally biased region" description="Polar residues" evidence="1">
    <location>
        <begin position="347"/>
        <end position="360"/>
    </location>
</feature>
<evidence type="ECO:0000313" key="3">
    <source>
        <dbReference type="EMBL" id="KWT70372.1"/>
    </source>
</evidence>
<keyword evidence="2" id="KW-0732">Signal</keyword>
<dbReference type="Proteomes" id="UP000059074">
    <property type="component" value="Unassembled WGS sequence"/>
</dbReference>
<sequence length="488" mass="51924">MATTRRSARKRALRPALAVLLLAGSIATAEAAPPRIRTDAGNVVPRCVTPQRLMAFLKTRNTNLNPRYGNIAEFYKRHGQAWNVRWDYAFFQMALETNFLTYRQGNGKWGDVNPRQNNFAGLGTTGGGVPGDSYPDVNTGVLAQIQHLVVYSGERIASPVGERTRLKQDHILAASAPKNGRMTFADLARRWAADRNYGRSIEWVANSFREQYCTGRNNAADAEPADRKTMEVARANLGGPPLESRPTAPPASPVRTVWQASPRPGPIASRAIANTPPAAVSFARAGAAPSAPAPAPERKPTNVADSARAETPSAYSTVAEQMIQTGAEQPVQLALADLDTAPASNIDIASNTSQHTRTTPQPQPDRSRPLAFAYAGAMGSMLGSSAQRQQPAAQPSASASAGCQIANASYGGQKAFLIRSGSGMDVRYTVLNVLAGFEKSMLENYLKASAPGGESIGEFANRNDAMAKARELCPGAPAAPVRSATRTG</sequence>
<gene>
    <name evidence="3" type="ORF">APY04_1049</name>
</gene>
<evidence type="ECO:0000256" key="2">
    <source>
        <dbReference type="SAM" id="SignalP"/>
    </source>
</evidence>